<keyword evidence="2" id="KW-0812">Transmembrane</keyword>
<evidence type="ECO:0000313" key="5">
    <source>
        <dbReference type="Proteomes" id="UP000185511"/>
    </source>
</evidence>
<feature type="region of interest" description="Disordered" evidence="1">
    <location>
        <begin position="161"/>
        <end position="187"/>
    </location>
</feature>
<feature type="transmembrane region" description="Helical" evidence="2">
    <location>
        <begin position="138"/>
        <end position="155"/>
    </location>
</feature>
<evidence type="ECO:0000256" key="2">
    <source>
        <dbReference type="SAM" id="Phobius"/>
    </source>
</evidence>
<dbReference type="Proteomes" id="UP000185511">
    <property type="component" value="Chromosome"/>
</dbReference>
<reference evidence="5" key="1">
    <citation type="submission" date="2016-06" db="EMBL/GenBank/DDBJ databases">
        <title>Complete genome sequence of Actinoalloteichus fjordicus DSM 46855 (=ADI127-17), type strain of the new species Actinoalloteichus fjordicus.</title>
        <authorList>
            <person name="Ruckert C."/>
            <person name="Nouioui I."/>
            <person name="Willmese J."/>
            <person name="van Wezel G."/>
            <person name="Klenk H.-P."/>
            <person name="Kalinowski J."/>
            <person name="Zotchev S.B."/>
        </authorList>
    </citation>
    <scope>NUCLEOTIDE SEQUENCE [LARGE SCALE GENOMIC DNA]</scope>
    <source>
        <strain evidence="5">ADI127-7</strain>
    </source>
</reference>
<dbReference type="Pfam" id="PF08044">
    <property type="entry name" value="DUF1707"/>
    <property type="match status" value="1"/>
</dbReference>
<evidence type="ECO:0000256" key="1">
    <source>
        <dbReference type="SAM" id="MobiDB-lite"/>
    </source>
</evidence>
<keyword evidence="2" id="KW-0472">Membrane</keyword>
<accession>A0AAC9L879</accession>
<dbReference type="EMBL" id="CP016076">
    <property type="protein sequence ID" value="APU12706.1"/>
    <property type="molecule type" value="Genomic_DNA"/>
</dbReference>
<organism evidence="4 5">
    <name type="scientific">Actinoalloteichus fjordicus</name>
    <dbReference type="NCBI Taxonomy" id="1612552"/>
    <lineage>
        <taxon>Bacteria</taxon>
        <taxon>Bacillati</taxon>
        <taxon>Actinomycetota</taxon>
        <taxon>Actinomycetes</taxon>
        <taxon>Pseudonocardiales</taxon>
        <taxon>Pseudonocardiaceae</taxon>
        <taxon>Actinoalloteichus</taxon>
    </lineage>
</organism>
<dbReference type="PANTHER" id="PTHR40763">
    <property type="entry name" value="MEMBRANE PROTEIN-RELATED"/>
    <property type="match status" value="1"/>
</dbReference>
<dbReference type="InterPro" id="IPR012551">
    <property type="entry name" value="DUF1707_SHOCT-like"/>
</dbReference>
<name>A0AAC9L879_9PSEU</name>
<feature type="domain" description="DUF1707" evidence="3">
    <location>
        <begin position="19"/>
        <end position="71"/>
    </location>
</feature>
<proteinExistence type="predicted"/>
<evidence type="ECO:0000259" key="3">
    <source>
        <dbReference type="Pfam" id="PF08044"/>
    </source>
</evidence>
<dbReference type="KEGG" id="acad:UA74_03115"/>
<evidence type="ECO:0000313" key="4">
    <source>
        <dbReference type="EMBL" id="APU12706.1"/>
    </source>
</evidence>
<keyword evidence="5" id="KW-1185">Reference proteome</keyword>
<protein>
    <submittedName>
        <fullName evidence="4">DUF1707 family protein</fullName>
    </submittedName>
</protein>
<feature type="compositionally biased region" description="Basic and acidic residues" evidence="1">
    <location>
        <begin position="9"/>
        <end position="26"/>
    </location>
</feature>
<dbReference type="AlphaFoldDB" id="A0AAC9L879"/>
<feature type="region of interest" description="Disordered" evidence="1">
    <location>
        <begin position="1"/>
        <end position="26"/>
    </location>
</feature>
<keyword evidence="2" id="KW-1133">Transmembrane helix</keyword>
<gene>
    <name evidence="4" type="ORF">UA74_03115</name>
</gene>
<feature type="transmembrane region" description="Helical" evidence="2">
    <location>
        <begin position="112"/>
        <end position="132"/>
    </location>
</feature>
<sequence length="187" mass="20273">MSASGRIDVVGESHSQDELRASDTDRGQVVERLSAAHAEGRLTMMEFDDRTRQAWQARTYGDLAAITADLPVPTQSVTPMTPVTSSSVPVAAESVSKEVDASFVAARRKETATWASVVGVSLSIWLVIGMTVTWVYPWWLWIAGPWGIVVALKWINGPAFESERSGRSGRSGHRGGAGDGHRGHRSR</sequence>
<dbReference type="PANTHER" id="PTHR40763:SF4">
    <property type="entry name" value="DUF1707 DOMAIN-CONTAINING PROTEIN"/>
    <property type="match status" value="1"/>
</dbReference>